<reference evidence="2" key="1">
    <citation type="journal article" date="2004" name="Nature">
        <title>Genome duplication in the teleost fish Tetraodon nigroviridis reveals the early vertebrate proto-karyotype.</title>
        <authorList>
            <person name="Jaillon O."/>
            <person name="Aury J.-M."/>
            <person name="Brunet F."/>
            <person name="Petit J.-L."/>
            <person name="Stange-Thomann N."/>
            <person name="Mauceli E."/>
            <person name="Bouneau L."/>
            <person name="Fischer C."/>
            <person name="Ozouf-Costaz C."/>
            <person name="Bernot A."/>
            <person name="Nicaud S."/>
            <person name="Jaffe D."/>
            <person name="Fisher S."/>
            <person name="Lutfalla G."/>
            <person name="Dossat C."/>
            <person name="Segurens B."/>
            <person name="Dasilva C."/>
            <person name="Salanoubat M."/>
            <person name="Levy M."/>
            <person name="Boudet N."/>
            <person name="Castellano S."/>
            <person name="Anthouard V."/>
            <person name="Jubin C."/>
            <person name="Castelli V."/>
            <person name="Katinka M."/>
            <person name="Vacherie B."/>
            <person name="Biemont C."/>
            <person name="Skalli Z."/>
            <person name="Cattolico L."/>
            <person name="Poulain J."/>
            <person name="De Berardinis V."/>
            <person name="Cruaud C."/>
            <person name="Duprat S."/>
            <person name="Brottier P."/>
            <person name="Coutanceau J.-P."/>
            <person name="Gouzy J."/>
            <person name="Parra G."/>
            <person name="Lardier G."/>
            <person name="Chapple C."/>
            <person name="McKernan K.J."/>
            <person name="McEwan P."/>
            <person name="Bosak S."/>
            <person name="Kellis M."/>
            <person name="Volff J.-N."/>
            <person name="Guigo R."/>
            <person name="Zody M.C."/>
            <person name="Mesirov J."/>
            <person name="Lindblad-Toh K."/>
            <person name="Birren B."/>
            <person name="Nusbaum C."/>
            <person name="Kahn D."/>
            <person name="Robinson-Rechavi M."/>
            <person name="Laudet V."/>
            <person name="Schachter V."/>
            <person name="Quetier F."/>
            <person name="Saurin W."/>
            <person name="Scarpelli C."/>
            <person name="Wincker P."/>
            <person name="Lander E.S."/>
            <person name="Weissenbach J."/>
            <person name="Roest Crollius H."/>
        </authorList>
    </citation>
    <scope>NUCLEOTIDE SEQUENCE [LARGE SCALE GENOMIC DNA]</scope>
</reference>
<dbReference type="EMBL" id="CAAE01014642">
    <property type="protein sequence ID" value="CAG01417.1"/>
    <property type="molecule type" value="Genomic_DNA"/>
</dbReference>
<accession>Q4SD65</accession>
<dbReference type="KEGG" id="tng:GSTEN00020175G001"/>
<evidence type="ECO:0000256" key="1">
    <source>
        <dbReference type="SAM" id="MobiDB-lite"/>
    </source>
</evidence>
<reference evidence="2" key="2">
    <citation type="submission" date="2004-02" db="EMBL/GenBank/DDBJ databases">
        <authorList>
            <consortium name="Genoscope"/>
            <consortium name="Whitehead Institute Centre for Genome Research"/>
        </authorList>
    </citation>
    <scope>NUCLEOTIDE SEQUENCE</scope>
</reference>
<evidence type="ECO:0000313" key="2">
    <source>
        <dbReference type="EMBL" id="CAG01417.1"/>
    </source>
</evidence>
<gene>
    <name evidence="2" type="ORF">GSTENG00020175001</name>
</gene>
<name>Q4SD65_TETNG</name>
<dbReference type="AlphaFoldDB" id="Q4SD65"/>
<proteinExistence type="predicted"/>
<protein>
    <submittedName>
        <fullName evidence="2">(spotted green pufferfish) hypothetical protein</fullName>
    </submittedName>
</protein>
<comment type="caution">
    <text evidence="2">The sequence shown here is derived from an EMBL/GenBank/DDBJ whole genome shotgun (WGS) entry which is preliminary data.</text>
</comment>
<feature type="region of interest" description="Disordered" evidence="1">
    <location>
        <begin position="1"/>
        <end position="40"/>
    </location>
</feature>
<organism evidence="2">
    <name type="scientific">Tetraodon nigroviridis</name>
    <name type="common">Spotted green pufferfish</name>
    <name type="synonym">Chelonodon nigroviridis</name>
    <dbReference type="NCBI Taxonomy" id="99883"/>
    <lineage>
        <taxon>Eukaryota</taxon>
        <taxon>Metazoa</taxon>
        <taxon>Chordata</taxon>
        <taxon>Craniata</taxon>
        <taxon>Vertebrata</taxon>
        <taxon>Euteleostomi</taxon>
        <taxon>Actinopterygii</taxon>
        <taxon>Neopterygii</taxon>
        <taxon>Teleostei</taxon>
        <taxon>Neoteleostei</taxon>
        <taxon>Acanthomorphata</taxon>
        <taxon>Eupercaria</taxon>
        <taxon>Tetraodontiformes</taxon>
        <taxon>Tetradontoidea</taxon>
        <taxon>Tetraodontidae</taxon>
        <taxon>Tetraodon</taxon>
    </lineage>
</organism>
<sequence>MLSRSAKQMRESGGGTRMGSGQEPERQRDEADGSCGIISNLRSLNNSSRAIYTQMESPLKSPPVSLSDA</sequence>